<name>A0AC60PQG6_IXOPE</name>
<accession>A0AC60PQG6</accession>
<sequence length="452" mass="50346">MPPTSRGGLALECRNGARNQTHGALREVSATMIPTDPTELLPALQQLLRDSIITTTVDEDQPQPDLTLLQLWAERRKADVAASRNPTTPVGTDTSMKIHPDYHQQTDQVTTSRSGGHTLPTSLPQNSTRRPLSISFLSSTHTCIQGHQRYTSQEADPLVMELQAIHDAIQAVTTKLPTIRHIHIFTDSSAAIRELKKVSKAMELCQRIHTLHRNTSTCIKVYWIQGHATNQYNLAADKQAHFPSDPDLPSLPLPCEPLSLLHARKHSLRQDTRALIPTCVCSFPRHLTRVEEVVLQRLRAGVALTPVVTSTWSSPPGARRATCPKCPLDATEADVRHLIWTCPGLQTERTRLLIAPGLQHSAPTSYQKPIGLLPDYATGVVLTACVRHNYLRDNKLHMPDAYADKVDHFGNITDDQWCKKASQQKNALFHLPRLRPHHLNQSARKRNTVATA</sequence>
<evidence type="ECO:0000313" key="2">
    <source>
        <dbReference type="Proteomes" id="UP000805193"/>
    </source>
</evidence>
<reference evidence="1 2" key="1">
    <citation type="journal article" date="2020" name="Cell">
        <title>Large-Scale Comparative Analyses of Tick Genomes Elucidate Their Genetic Diversity and Vector Capacities.</title>
        <authorList>
            <consortium name="Tick Genome and Microbiome Consortium (TIGMIC)"/>
            <person name="Jia N."/>
            <person name="Wang J."/>
            <person name="Shi W."/>
            <person name="Du L."/>
            <person name="Sun Y."/>
            <person name="Zhan W."/>
            <person name="Jiang J.F."/>
            <person name="Wang Q."/>
            <person name="Zhang B."/>
            <person name="Ji P."/>
            <person name="Bell-Sakyi L."/>
            <person name="Cui X.M."/>
            <person name="Yuan T.T."/>
            <person name="Jiang B.G."/>
            <person name="Yang W.F."/>
            <person name="Lam T.T."/>
            <person name="Chang Q.C."/>
            <person name="Ding S.J."/>
            <person name="Wang X.J."/>
            <person name="Zhu J.G."/>
            <person name="Ruan X.D."/>
            <person name="Zhao L."/>
            <person name="Wei J.T."/>
            <person name="Ye R.Z."/>
            <person name="Que T.C."/>
            <person name="Du C.H."/>
            <person name="Zhou Y.H."/>
            <person name="Cheng J.X."/>
            <person name="Dai P.F."/>
            <person name="Guo W.B."/>
            <person name="Han X.H."/>
            <person name="Huang E.J."/>
            <person name="Li L.F."/>
            <person name="Wei W."/>
            <person name="Gao Y.C."/>
            <person name="Liu J.Z."/>
            <person name="Shao H.Z."/>
            <person name="Wang X."/>
            <person name="Wang C.C."/>
            <person name="Yang T.C."/>
            <person name="Huo Q.B."/>
            <person name="Li W."/>
            <person name="Chen H.Y."/>
            <person name="Chen S.E."/>
            <person name="Zhou L.G."/>
            <person name="Ni X.B."/>
            <person name="Tian J.H."/>
            <person name="Sheng Y."/>
            <person name="Liu T."/>
            <person name="Pan Y.S."/>
            <person name="Xia L.Y."/>
            <person name="Li J."/>
            <person name="Zhao F."/>
            <person name="Cao W.C."/>
        </authorList>
    </citation>
    <scope>NUCLEOTIDE SEQUENCE [LARGE SCALE GENOMIC DNA]</scope>
    <source>
        <strain evidence="1">Iper-2018</strain>
    </source>
</reference>
<dbReference type="Proteomes" id="UP000805193">
    <property type="component" value="Unassembled WGS sequence"/>
</dbReference>
<dbReference type="EMBL" id="JABSTQ010010189">
    <property type="protein sequence ID" value="KAG0422740.1"/>
    <property type="molecule type" value="Genomic_DNA"/>
</dbReference>
<proteinExistence type="predicted"/>
<protein>
    <submittedName>
        <fullName evidence="1">Uncharacterized protein</fullName>
    </submittedName>
</protein>
<comment type="caution">
    <text evidence="1">The sequence shown here is derived from an EMBL/GenBank/DDBJ whole genome shotgun (WGS) entry which is preliminary data.</text>
</comment>
<organism evidence="1 2">
    <name type="scientific">Ixodes persulcatus</name>
    <name type="common">Taiga tick</name>
    <dbReference type="NCBI Taxonomy" id="34615"/>
    <lineage>
        <taxon>Eukaryota</taxon>
        <taxon>Metazoa</taxon>
        <taxon>Ecdysozoa</taxon>
        <taxon>Arthropoda</taxon>
        <taxon>Chelicerata</taxon>
        <taxon>Arachnida</taxon>
        <taxon>Acari</taxon>
        <taxon>Parasitiformes</taxon>
        <taxon>Ixodida</taxon>
        <taxon>Ixodoidea</taxon>
        <taxon>Ixodidae</taxon>
        <taxon>Ixodinae</taxon>
        <taxon>Ixodes</taxon>
    </lineage>
</organism>
<gene>
    <name evidence="1" type="ORF">HPB47_001464</name>
</gene>
<keyword evidence="2" id="KW-1185">Reference proteome</keyword>
<evidence type="ECO:0000313" key="1">
    <source>
        <dbReference type="EMBL" id="KAG0422740.1"/>
    </source>
</evidence>